<keyword evidence="2" id="KW-1185">Reference proteome</keyword>
<protein>
    <recommendedName>
        <fullName evidence="3">DUF1269 domain-containing protein</fullName>
    </recommendedName>
</protein>
<dbReference type="EMBL" id="BNEC01000005">
    <property type="protein sequence ID" value="GHI69703.1"/>
    <property type="molecule type" value="Genomic_DNA"/>
</dbReference>
<comment type="caution">
    <text evidence="1">The sequence shown here is derived from an EMBL/GenBank/DDBJ whole genome shotgun (WGS) entry which is preliminary data.</text>
</comment>
<dbReference type="Pfam" id="PF19850">
    <property type="entry name" value="DUF6325"/>
    <property type="match status" value="1"/>
</dbReference>
<accession>A0ABQ3SNI8</accession>
<organism evidence="1 2">
    <name type="scientific">Streptomyces nojiriensis</name>
    <dbReference type="NCBI Taxonomy" id="66374"/>
    <lineage>
        <taxon>Bacteria</taxon>
        <taxon>Bacillati</taxon>
        <taxon>Actinomycetota</taxon>
        <taxon>Actinomycetes</taxon>
        <taxon>Kitasatosporales</taxon>
        <taxon>Streptomycetaceae</taxon>
        <taxon>Streptomyces</taxon>
    </lineage>
</organism>
<evidence type="ECO:0000313" key="1">
    <source>
        <dbReference type="EMBL" id="GHI69703.1"/>
    </source>
</evidence>
<evidence type="ECO:0008006" key="3">
    <source>
        <dbReference type="Google" id="ProtNLM"/>
    </source>
</evidence>
<gene>
    <name evidence="1" type="ORF">Snoj_36210</name>
</gene>
<dbReference type="InterPro" id="IPR046288">
    <property type="entry name" value="DUF6325"/>
</dbReference>
<evidence type="ECO:0000313" key="2">
    <source>
        <dbReference type="Proteomes" id="UP000613974"/>
    </source>
</evidence>
<sequence>MSSETEPRADFGDIGDIDELGPVDYIVVEFPGNRMTGEGLPILVDLVDRGIIRIFDFAFIRKEEDGTVTALELQDLGGGEVDLTVFEGASSGLLDGGDIQEAAAALEPGSSAGVIVYENTWAAPFARALRRGGAQLVAAGRIPVQALLASLDALEDPAAGE</sequence>
<dbReference type="GeneID" id="95587963"/>
<proteinExistence type="predicted"/>
<dbReference type="RefSeq" id="WP_189742234.1">
    <property type="nucleotide sequence ID" value="NZ_BMRL01000011.1"/>
</dbReference>
<reference evidence="2" key="1">
    <citation type="submission" date="2023-07" db="EMBL/GenBank/DDBJ databases">
        <title>Whole genome shotgun sequence of Streptomyces nojiriensis NBRC 13794.</title>
        <authorList>
            <person name="Komaki H."/>
            <person name="Tamura T."/>
        </authorList>
    </citation>
    <scope>NUCLEOTIDE SEQUENCE [LARGE SCALE GENOMIC DNA]</scope>
    <source>
        <strain evidence="2">NBRC 13794</strain>
    </source>
</reference>
<dbReference type="Proteomes" id="UP000613974">
    <property type="component" value="Unassembled WGS sequence"/>
</dbReference>
<name>A0ABQ3SNI8_9ACTN</name>